<gene>
    <name evidence="2" type="ORF">HW115_18865</name>
</gene>
<dbReference type="EMBL" id="JACBAZ010000022">
    <property type="protein sequence ID" value="NWK57687.1"/>
    <property type="molecule type" value="Genomic_DNA"/>
</dbReference>
<dbReference type="InterPro" id="IPR038665">
    <property type="entry name" value="Voltage-dep_anion_channel_sf"/>
</dbReference>
<evidence type="ECO:0000313" key="2">
    <source>
        <dbReference type="EMBL" id="NWK57687.1"/>
    </source>
</evidence>
<proteinExistence type="predicted"/>
<feature type="transmembrane region" description="Helical" evidence="1">
    <location>
        <begin position="7"/>
        <end position="26"/>
    </location>
</feature>
<dbReference type="AlphaFoldDB" id="A0A851GRP0"/>
<reference evidence="2 3" key="1">
    <citation type="submission" date="2020-07" db="EMBL/GenBank/DDBJ databases">
        <title>Roseicoccus Jingziensis gen. nov., sp. nov., isolated from coastal seawater.</title>
        <authorList>
            <person name="Feng X."/>
        </authorList>
    </citation>
    <scope>NUCLEOTIDE SEQUENCE [LARGE SCALE GENOMIC DNA]</scope>
    <source>
        <strain evidence="2 3">N1E253</strain>
    </source>
</reference>
<evidence type="ECO:0000313" key="3">
    <source>
        <dbReference type="Proteomes" id="UP000557872"/>
    </source>
</evidence>
<sequence length="146" mass="16306">MHSKPQRYTFYSISILSILIVGVAWLRLSDTFGIADEIRHSGLSVSLALFLIAWVYPLKTFDDNGSIIGMHREALRASGFFIFTSICMPIEELLGSSLPEWGNLFLTLGVLLMALVIYQIMLRLVSRRISVTKKSSNKSLHPTASS</sequence>
<evidence type="ECO:0000256" key="1">
    <source>
        <dbReference type="SAM" id="Phobius"/>
    </source>
</evidence>
<comment type="caution">
    <text evidence="2">The sequence shown here is derived from an EMBL/GenBank/DDBJ whole genome shotgun (WGS) entry which is preliminary data.</text>
</comment>
<organism evidence="2 3">
    <name type="scientific">Oceaniferula marina</name>
    <dbReference type="NCBI Taxonomy" id="2748318"/>
    <lineage>
        <taxon>Bacteria</taxon>
        <taxon>Pseudomonadati</taxon>
        <taxon>Verrucomicrobiota</taxon>
        <taxon>Verrucomicrobiia</taxon>
        <taxon>Verrucomicrobiales</taxon>
        <taxon>Verrucomicrobiaceae</taxon>
        <taxon>Oceaniferula</taxon>
    </lineage>
</organism>
<name>A0A851GRP0_9BACT</name>
<protein>
    <submittedName>
        <fullName evidence="2">Uncharacterized protein</fullName>
    </submittedName>
</protein>
<feature type="transmembrane region" description="Helical" evidence="1">
    <location>
        <begin position="38"/>
        <end position="56"/>
    </location>
</feature>
<dbReference type="RefSeq" id="WP_178935046.1">
    <property type="nucleotide sequence ID" value="NZ_JACBAZ010000022.1"/>
</dbReference>
<dbReference type="Gene3D" id="1.50.10.150">
    <property type="entry name" value="Voltage-dependent anion channel"/>
    <property type="match status" value="1"/>
</dbReference>
<keyword evidence="1" id="KW-1133">Transmembrane helix</keyword>
<keyword evidence="1" id="KW-0472">Membrane</keyword>
<keyword evidence="3" id="KW-1185">Reference proteome</keyword>
<dbReference type="Proteomes" id="UP000557872">
    <property type="component" value="Unassembled WGS sequence"/>
</dbReference>
<keyword evidence="1" id="KW-0812">Transmembrane</keyword>
<accession>A0A851GRP0</accession>
<feature type="transmembrane region" description="Helical" evidence="1">
    <location>
        <begin position="104"/>
        <end position="125"/>
    </location>
</feature>